<evidence type="ECO:0000256" key="1">
    <source>
        <dbReference type="ARBA" id="ARBA00022729"/>
    </source>
</evidence>
<keyword evidence="6" id="KW-1185">Reference proteome</keyword>
<evidence type="ECO:0000313" key="6">
    <source>
        <dbReference type="Proteomes" id="UP000572007"/>
    </source>
</evidence>
<protein>
    <submittedName>
        <fullName evidence="5">DUF4352 domain-containing protein</fullName>
    </submittedName>
</protein>
<gene>
    <name evidence="5" type="ORF">HGA10_12595</name>
</gene>
<dbReference type="Proteomes" id="UP000572007">
    <property type="component" value="Unassembled WGS sequence"/>
</dbReference>
<dbReference type="InterPro" id="IPR029051">
    <property type="entry name" value="DUF4352"/>
</dbReference>
<feature type="transmembrane region" description="Helical" evidence="3">
    <location>
        <begin position="36"/>
        <end position="57"/>
    </location>
</feature>
<dbReference type="Pfam" id="PF11611">
    <property type="entry name" value="DUF4352"/>
    <property type="match status" value="1"/>
</dbReference>
<dbReference type="InterPro" id="IPR029050">
    <property type="entry name" value="Immunoprotect_excell_Ig-like"/>
</dbReference>
<reference evidence="5 6" key="1">
    <citation type="submission" date="2020-04" db="EMBL/GenBank/DDBJ databases">
        <title>MicrobeNet Type strains.</title>
        <authorList>
            <person name="Nicholson A.C."/>
        </authorList>
    </citation>
    <scope>NUCLEOTIDE SEQUENCE [LARGE SCALE GENOMIC DNA]</scope>
    <source>
        <strain evidence="5 6">DSM 44960</strain>
    </source>
</reference>
<comment type="caution">
    <text evidence="5">The sequence shown here is derived from an EMBL/GenBank/DDBJ whole genome shotgun (WGS) entry which is preliminary data.</text>
</comment>
<dbReference type="Gene3D" id="2.60.40.1240">
    <property type="match status" value="1"/>
</dbReference>
<feature type="domain" description="DUF4352" evidence="4">
    <location>
        <begin position="97"/>
        <end position="218"/>
    </location>
</feature>
<dbReference type="AlphaFoldDB" id="A0A846W6P4"/>
<sequence>MTNPPYPQQPYPQQPYGGRPGYPYPPRPPKSNANTIILAVVGGFLALCGFGGCVAVLSDDSDNSKTAATFTTAVGKPTAPAKPAAPAPTEEGPAPAGTPVRDGKFDFTVTAVDPPVKVIGDNPYLQKTAQGEYIAVHLTVTNIGGKPQSYFASNQKLFDDQGREFENDTMAGINVNDDSAMMSDINPGNSVDVVVVFDVPAGTVPASLELHDSMFSGGAQVALR</sequence>
<keyword evidence="3" id="KW-0472">Membrane</keyword>
<feature type="compositionally biased region" description="Pro residues" evidence="2">
    <location>
        <begin position="1"/>
        <end position="13"/>
    </location>
</feature>
<feature type="region of interest" description="Disordered" evidence="2">
    <location>
        <begin position="76"/>
        <end position="99"/>
    </location>
</feature>
<evidence type="ECO:0000256" key="2">
    <source>
        <dbReference type="SAM" id="MobiDB-lite"/>
    </source>
</evidence>
<feature type="region of interest" description="Disordered" evidence="2">
    <location>
        <begin position="1"/>
        <end position="28"/>
    </location>
</feature>
<organism evidence="5 6">
    <name type="scientific">Nocardia coubleae</name>
    <dbReference type="NCBI Taxonomy" id="356147"/>
    <lineage>
        <taxon>Bacteria</taxon>
        <taxon>Bacillati</taxon>
        <taxon>Actinomycetota</taxon>
        <taxon>Actinomycetes</taxon>
        <taxon>Mycobacteriales</taxon>
        <taxon>Nocardiaceae</taxon>
        <taxon>Nocardia</taxon>
    </lineage>
</organism>
<keyword evidence="3" id="KW-0812">Transmembrane</keyword>
<evidence type="ECO:0000313" key="5">
    <source>
        <dbReference type="EMBL" id="NKX88148.1"/>
    </source>
</evidence>
<dbReference type="EMBL" id="JAAXOM010000003">
    <property type="protein sequence ID" value="NKX88148.1"/>
    <property type="molecule type" value="Genomic_DNA"/>
</dbReference>
<evidence type="ECO:0000256" key="3">
    <source>
        <dbReference type="SAM" id="Phobius"/>
    </source>
</evidence>
<keyword evidence="1" id="KW-0732">Signal</keyword>
<accession>A0A846W6P4</accession>
<evidence type="ECO:0000259" key="4">
    <source>
        <dbReference type="Pfam" id="PF11611"/>
    </source>
</evidence>
<proteinExistence type="predicted"/>
<name>A0A846W6P4_9NOCA</name>
<keyword evidence="3" id="KW-1133">Transmembrane helix</keyword>